<gene>
    <name evidence="2" type="ORF">WT57_27495</name>
</gene>
<protein>
    <submittedName>
        <fullName evidence="2">Nitrate ABC transporter substrate-binding protein</fullName>
    </submittedName>
</protein>
<sequence length="349" mass="38606">MTTYAAQAAACDALWYTRCPVPTALGIAVHRGWFDEEFGPDGIALHSLQETTDANKRESHFDHSLPHSFRQGGNIPALWARSRGADTRVIGLSWTNEFQAIVTLPERGIRTARDLRGRRLGLPRHAISIDFWRAAALKGFLSALELEGLGHGDAEWVDLPERAPGARTVRASFLRGPHEYGLEIAALMRGEVDAVFVKGVAGLETVHLIDAQVVIDLGAHPDPLVRIGNGTPRTLTVDRALIDARPDLVSRFLSVVVGAGDWAARHPAETVAYIGRETRASDEWVRYAYGADVHRHLETGLAPASIDGLVAFKDFLVEWGFLERDFDARAWIDPEPFTRIDRHRHAWVA</sequence>
<dbReference type="Pfam" id="PF09084">
    <property type="entry name" value="NMT1"/>
    <property type="match status" value="1"/>
</dbReference>
<feature type="domain" description="SsuA/THI5-like" evidence="1">
    <location>
        <begin position="27"/>
        <end position="124"/>
    </location>
</feature>
<dbReference type="EMBL" id="LPJX01000061">
    <property type="protein sequence ID" value="KWF59748.1"/>
    <property type="molecule type" value="Genomic_DNA"/>
</dbReference>
<proteinExistence type="predicted"/>
<dbReference type="Proteomes" id="UP000061512">
    <property type="component" value="Unassembled WGS sequence"/>
</dbReference>
<evidence type="ECO:0000313" key="3">
    <source>
        <dbReference type="Proteomes" id="UP000061512"/>
    </source>
</evidence>
<dbReference type="SUPFAM" id="SSF53850">
    <property type="entry name" value="Periplasmic binding protein-like II"/>
    <property type="match status" value="1"/>
</dbReference>
<evidence type="ECO:0000313" key="2">
    <source>
        <dbReference type="EMBL" id="KWF59748.1"/>
    </source>
</evidence>
<dbReference type="PANTHER" id="PTHR30024">
    <property type="entry name" value="ALIPHATIC SULFONATES-BINDING PROTEIN-RELATED"/>
    <property type="match status" value="1"/>
</dbReference>
<accession>A0A132EU10</accession>
<dbReference type="Gene3D" id="3.40.190.270">
    <property type="match status" value="1"/>
</dbReference>
<name>A0A132EU10_9BURK</name>
<dbReference type="InterPro" id="IPR015168">
    <property type="entry name" value="SsuA/THI5"/>
</dbReference>
<dbReference type="RefSeq" id="WP_060300043.1">
    <property type="nucleotide sequence ID" value="NZ_LPJX01000061.1"/>
</dbReference>
<dbReference type="Gene3D" id="3.40.190.10">
    <property type="entry name" value="Periplasmic binding protein-like II"/>
    <property type="match status" value="1"/>
</dbReference>
<dbReference type="AlphaFoldDB" id="A0A132EU10"/>
<organism evidence="2 3">
    <name type="scientific">Burkholderia pseudomultivorans</name>
    <dbReference type="NCBI Taxonomy" id="1207504"/>
    <lineage>
        <taxon>Bacteria</taxon>
        <taxon>Pseudomonadati</taxon>
        <taxon>Pseudomonadota</taxon>
        <taxon>Betaproteobacteria</taxon>
        <taxon>Burkholderiales</taxon>
        <taxon>Burkholderiaceae</taxon>
        <taxon>Burkholderia</taxon>
        <taxon>Burkholderia cepacia complex</taxon>
    </lineage>
</organism>
<evidence type="ECO:0000259" key="1">
    <source>
        <dbReference type="Pfam" id="PF09084"/>
    </source>
</evidence>
<comment type="caution">
    <text evidence="2">The sequence shown here is derived from an EMBL/GenBank/DDBJ whole genome shotgun (WGS) entry which is preliminary data.</text>
</comment>
<reference evidence="2 3" key="1">
    <citation type="submission" date="2015-11" db="EMBL/GenBank/DDBJ databases">
        <title>Expanding the genomic diversity of Burkholderia species for the development of highly accurate diagnostics.</title>
        <authorList>
            <person name="Sahl J."/>
            <person name="Keim P."/>
            <person name="Wagner D."/>
        </authorList>
    </citation>
    <scope>NUCLEOTIDE SEQUENCE [LARGE SCALE GENOMIC DNA]</scope>
    <source>
        <strain evidence="2 3">MSMB574WGS</strain>
    </source>
</reference>